<dbReference type="Pfam" id="PF17853">
    <property type="entry name" value="GGDEF_2"/>
    <property type="match status" value="1"/>
</dbReference>
<keyword evidence="5" id="KW-1185">Reference proteome</keyword>
<comment type="caution">
    <text evidence="4">The sequence shown here is derived from an EMBL/GenBank/DDBJ whole genome shotgun (WGS) entry which is preliminary data.</text>
</comment>
<organism evidence="4 5">
    <name type="scientific">Pseudonocardia sulfidoxydans NBRC 16205</name>
    <dbReference type="NCBI Taxonomy" id="1223511"/>
    <lineage>
        <taxon>Bacteria</taxon>
        <taxon>Bacillati</taxon>
        <taxon>Actinomycetota</taxon>
        <taxon>Actinomycetes</taxon>
        <taxon>Pseudonocardiales</taxon>
        <taxon>Pseudonocardiaceae</taxon>
        <taxon>Pseudonocardia</taxon>
    </lineage>
</organism>
<evidence type="ECO:0008006" key="6">
    <source>
        <dbReference type="Google" id="ProtNLM"/>
    </source>
</evidence>
<dbReference type="InterPro" id="IPR051448">
    <property type="entry name" value="CdaR-like_regulators"/>
</dbReference>
<dbReference type="Proteomes" id="UP000321685">
    <property type="component" value="Unassembled WGS sequence"/>
</dbReference>
<comment type="similarity">
    <text evidence="1">Belongs to the CdaR family.</text>
</comment>
<feature type="domain" description="CdaR GGDEF-like" evidence="3">
    <location>
        <begin position="184"/>
        <end position="299"/>
    </location>
</feature>
<evidence type="ECO:0000313" key="4">
    <source>
        <dbReference type="EMBL" id="GEL23722.1"/>
    </source>
</evidence>
<dbReference type="PANTHER" id="PTHR33744">
    <property type="entry name" value="CARBOHYDRATE DIACID REGULATOR"/>
    <property type="match status" value="1"/>
</dbReference>
<dbReference type="RefSeq" id="WP_186816919.1">
    <property type="nucleotide sequence ID" value="NZ_BJVJ01000023.1"/>
</dbReference>
<feature type="domain" description="PucR C-terminal helix-turn-helix" evidence="2">
    <location>
        <begin position="356"/>
        <end position="413"/>
    </location>
</feature>
<dbReference type="PANTHER" id="PTHR33744:SF17">
    <property type="entry name" value="CONSERVED PROTEIN"/>
    <property type="match status" value="1"/>
</dbReference>
<name>A0A511DG16_9PSEU</name>
<protein>
    <recommendedName>
        <fullName evidence="6">Transcriptional regulator</fullName>
    </recommendedName>
</protein>
<dbReference type="AlphaFoldDB" id="A0A511DG16"/>
<proteinExistence type="inferred from homology"/>
<gene>
    <name evidence="4" type="ORF">PSU4_26760</name>
</gene>
<dbReference type="InterPro" id="IPR025736">
    <property type="entry name" value="PucR_C-HTH_dom"/>
</dbReference>
<reference evidence="4 5" key="1">
    <citation type="submission" date="2019-07" db="EMBL/GenBank/DDBJ databases">
        <title>Whole genome shotgun sequence of Pseudonocardia sulfidoxydans NBRC 16205.</title>
        <authorList>
            <person name="Hosoyama A."/>
            <person name="Uohara A."/>
            <person name="Ohji S."/>
            <person name="Ichikawa N."/>
        </authorList>
    </citation>
    <scope>NUCLEOTIDE SEQUENCE [LARGE SCALE GENOMIC DNA]</scope>
    <source>
        <strain evidence="4 5">NBRC 16205</strain>
    </source>
</reference>
<evidence type="ECO:0000313" key="5">
    <source>
        <dbReference type="Proteomes" id="UP000321685"/>
    </source>
</evidence>
<evidence type="ECO:0000256" key="1">
    <source>
        <dbReference type="ARBA" id="ARBA00006754"/>
    </source>
</evidence>
<dbReference type="Pfam" id="PF13556">
    <property type="entry name" value="HTH_30"/>
    <property type="match status" value="1"/>
</dbReference>
<accession>A0A511DG16</accession>
<sequence length="421" mass="45957">MSRGSGGGTDPGPGACPLMDIDHVDDLFDVADAVARIVGGPVVIEDLDFRVLAYSTVAGQPNDEARRSAILHRRTPDRWLRWMEESGVRAKLLSSEEIVQLEFPWATFLPRYIQPIRAADTLVGYLWVMQGDVDLAPDFARLAKDFASALAPELARRSRALTENPGGQVLRQYLGGGLAPSRFAEIMGVAEDSAVAVVAIEVEAATPEAVVLRSRAMRILAMHMQVHGPPSLVGNVDQQLYLLQTMPNPGHVLDLDSLLRQVVAHLERSLRTRVLAAAGGVHQGLDNAGASRQEADLALMALKSEPGGDTIGCFSAMRYRIVLHQLRAHLRANPHLVRGVTDQLADHDRRHGTEYVATLDAYLRSFGDIREAAARLHIHPNSLRYRVRRLSELGGLDLEDPEVRLVLQLILLAEGSPGPIG</sequence>
<dbReference type="EMBL" id="BJVJ01000023">
    <property type="protein sequence ID" value="GEL23722.1"/>
    <property type="molecule type" value="Genomic_DNA"/>
</dbReference>
<evidence type="ECO:0000259" key="3">
    <source>
        <dbReference type="Pfam" id="PF17853"/>
    </source>
</evidence>
<dbReference type="Gene3D" id="1.10.10.2840">
    <property type="entry name" value="PucR C-terminal helix-turn-helix domain"/>
    <property type="match status" value="1"/>
</dbReference>
<dbReference type="InterPro" id="IPR041522">
    <property type="entry name" value="CdaR_GGDEF"/>
</dbReference>
<dbReference type="InterPro" id="IPR042070">
    <property type="entry name" value="PucR_C-HTH_sf"/>
</dbReference>
<evidence type="ECO:0000259" key="2">
    <source>
        <dbReference type="Pfam" id="PF13556"/>
    </source>
</evidence>